<gene>
    <name evidence="1" type="ORF">ACFYXQ_38770</name>
</gene>
<sequence>MNRNPFHVLRLPTDATTEMIVQRAAEAAELAESDAGRQAVVEAQRDVITHPATRLRHELLEAPGSDYREPGWEAFEHRHKRNPVDFAAIAEGVMPLRRADFDLPAVLGLAVDEVLATPEPDVPAALADPPLEPVWDAPPVEVRHVLFG</sequence>
<protein>
    <recommendedName>
        <fullName evidence="3">DUF2267 domain-containing protein</fullName>
    </recommendedName>
</protein>
<evidence type="ECO:0008006" key="3">
    <source>
        <dbReference type="Google" id="ProtNLM"/>
    </source>
</evidence>
<evidence type="ECO:0000313" key="2">
    <source>
        <dbReference type="Proteomes" id="UP001601992"/>
    </source>
</evidence>
<name>A0ABW6SBN4_9NOCA</name>
<proteinExistence type="predicted"/>
<organism evidence="1 2">
    <name type="scientific">Nocardia jiangxiensis</name>
    <dbReference type="NCBI Taxonomy" id="282685"/>
    <lineage>
        <taxon>Bacteria</taxon>
        <taxon>Bacillati</taxon>
        <taxon>Actinomycetota</taxon>
        <taxon>Actinomycetes</taxon>
        <taxon>Mycobacteriales</taxon>
        <taxon>Nocardiaceae</taxon>
        <taxon>Nocardia</taxon>
    </lineage>
</organism>
<reference evidence="1 2" key="1">
    <citation type="submission" date="2024-10" db="EMBL/GenBank/DDBJ databases">
        <title>The Natural Products Discovery Center: Release of the First 8490 Sequenced Strains for Exploring Actinobacteria Biosynthetic Diversity.</title>
        <authorList>
            <person name="Kalkreuter E."/>
            <person name="Kautsar S.A."/>
            <person name="Yang D."/>
            <person name="Bader C.D."/>
            <person name="Teijaro C.N."/>
            <person name="Fluegel L."/>
            <person name="Davis C.M."/>
            <person name="Simpson J.R."/>
            <person name="Lauterbach L."/>
            <person name="Steele A.D."/>
            <person name="Gui C."/>
            <person name="Meng S."/>
            <person name="Li G."/>
            <person name="Viehrig K."/>
            <person name="Ye F."/>
            <person name="Su P."/>
            <person name="Kiefer A.F."/>
            <person name="Nichols A."/>
            <person name="Cepeda A.J."/>
            <person name="Yan W."/>
            <person name="Fan B."/>
            <person name="Jiang Y."/>
            <person name="Adhikari A."/>
            <person name="Zheng C.-J."/>
            <person name="Schuster L."/>
            <person name="Cowan T.M."/>
            <person name="Smanski M.J."/>
            <person name="Chevrette M.G."/>
            <person name="De Carvalho L.P.S."/>
            <person name="Shen B."/>
        </authorList>
    </citation>
    <scope>NUCLEOTIDE SEQUENCE [LARGE SCALE GENOMIC DNA]</scope>
    <source>
        <strain evidence="1 2">NPDC002593</strain>
    </source>
</reference>
<accession>A0ABW6SBN4</accession>
<evidence type="ECO:0000313" key="1">
    <source>
        <dbReference type="EMBL" id="MFF3573718.1"/>
    </source>
</evidence>
<comment type="caution">
    <text evidence="1">The sequence shown here is derived from an EMBL/GenBank/DDBJ whole genome shotgun (WGS) entry which is preliminary data.</text>
</comment>
<dbReference type="Proteomes" id="UP001601992">
    <property type="component" value="Unassembled WGS sequence"/>
</dbReference>
<dbReference type="EMBL" id="JBIAQY010000021">
    <property type="protein sequence ID" value="MFF3573718.1"/>
    <property type="molecule type" value="Genomic_DNA"/>
</dbReference>
<keyword evidence="2" id="KW-1185">Reference proteome</keyword>
<dbReference type="RefSeq" id="WP_387406511.1">
    <property type="nucleotide sequence ID" value="NZ_JBIAQY010000021.1"/>
</dbReference>